<dbReference type="SUPFAM" id="SSF51905">
    <property type="entry name" value="FAD/NAD(P)-binding domain"/>
    <property type="match status" value="1"/>
</dbReference>
<dbReference type="Pfam" id="PF03486">
    <property type="entry name" value="HI0933_like"/>
    <property type="match status" value="1"/>
</dbReference>
<evidence type="ECO:0000256" key="3">
    <source>
        <dbReference type="ARBA" id="ARBA00022827"/>
    </source>
</evidence>
<evidence type="ECO:0000259" key="4">
    <source>
        <dbReference type="Pfam" id="PF03486"/>
    </source>
</evidence>
<dbReference type="SUPFAM" id="SSF160996">
    <property type="entry name" value="HI0933 insert domain-like"/>
    <property type="match status" value="1"/>
</dbReference>
<dbReference type="InterPro" id="IPR055178">
    <property type="entry name" value="RsdA/BaiN/AoA(So)-like_dom"/>
</dbReference>
<dbReference type="PRINTS" id="PR00411">
    <property type="entry name" value="PNDRDTASEI"/>
</dbReference>
<dbReference type="PRINTS" id="PR00368">
    <property type="entry name" value="FADPNR"/>
</dbReference>
<dbReference type="Gene3D" id="2.40.30.10">
    <property type="entry name" value="Translation factors"/>
    <property type="match status" value="1"/>
</dbReference>
<reference evidence="6 7" key="1">
    <citation type="submission" date="2019-02" db="EMBL/GenBank/DDBJ databases">
        <title>Deep-cultivation of Planctomycetes and their phenomic and genomic characterization uncovers novel biology.</title>
        <authorList>
            <person name="Wiegand S."/>
            <person name="Jogler M."/>
            <person name="Boedeker C."/>
            <person name="Pinto D."/>
            <person name="Vollmers J."/>
            <person name="Rivas-Marin E."/>
            <person name="Kohn T."/>
            <person name="Peeters S.H."/>
            <person name="Heuer A."/>
            <person name="Rast P."/>
            <person name="Oberbeckmann S."/>
            <person name="Bunk B."/>
            <person name="Jeske O."/>
            <person name="Meyerdierks A."/>
            <person name="Storesund J.E."/>
            <person name="Kallscheuer N."/>
            <person name="Luecker S."/>
            <person name="Lage O.M."/>
            <person name="Pohl T."/>
            <person name="Merkel B.J."/>
            <person name="Hornburger P."/>
            <person name="Mueller R.-W."/>
            <person name="Bruemmer F."/>
            <person name="Labrenz M."/>
            <person name="Spormann A.M."/>
            <person name="Op den Camp H."/>
            <person name="Overmann J."/>
            <person name="Amann R."/>
            <person name="Jetten M.S.M."/>
            <person name="Mascher T."/>
            <person name="Medema M.H."/>
            <person name="Devos D.P."/>
            <person name="Kaster A.-K."/>
            <person name="Ovreas L."/>
            <person name="Rohde M."/>
            <person name="Galperin M.Y."/>
            <person name="Jogler C."/>
        </authorList>
    </citation>
    <scope>NUCLEOTIDE SEQUENCE [LARGE SCALE GENOMIC DNA]</scope>
    <source>
        <strain evidence="6 7">Pan265</strain>
    </source>
</reference>
<dbReference type="InterPro" id="IPR036188">
    <property type="entry name" value="FAD/NAD-bd_sf"/>
</dbReference>
<dbReference type="InterPro" id="IPR057661">
    <property type="entry name" value="RsdA/BaiN/AoA(So)_Rossmann"/>
</dbReference>
<dbReference type="Gene3D" id="3.50.50.60">
    <property type="entry name" value="FAD/NAD(P)-binding domain"/>
    <property type="match status" value="1"/>
</dbReference>
<evidence type="ECO:0000313" key="7">
    <source>
        <dbReference type="Proteomes" id="UP000320386"/>
    </source>
</evidence>
<evidence type="ECO:0000259" key="5">
    <source>
        <dbReference type="Pfam" id="PF22780"/>
    </source>
</evidence>
<dbReference type="NCBIfam" id="TIGR00275">
    <property type="entry name" value="aminoacetone oxidase family FAD-binding enzyme"/>
    <property type="match status" value="1"/>
</dbReference>
<dbReference type="PANTHER" id="PTHR42887">
    <property type="entry name" value="OS12G0638800 PROTEIN"/>
    <property type="match status" value="1"/>
</dbReference>
<dbReference type="RefSeq" id="WP_236254325.1">
    <property type="nucleotide sequence ID" value="NZ_CP036280.1"/>
</dbReference>
<keyword evidence="7" id="KW-1185">Reference proteome</keyword>
<name>A0A518BYQ0_9BACT</name>
<evidence type="ECO:0000313" key="6">
    <source>
        <dbReference type="EMBL" id="QDU72096.1"/>
    </source>
</evidence>
<dbReference type="EMBL" id="CP036280">
    <property type="protein sequence ID" value="QDU72096.1"/>
    <property type="molecule type" value="Genomic_DNA"/>
</dbReference>
<keyword evidence="2" id="KW-0285">Flavoprotein</keyword>
<dbReference type="KEGG" id="mcad:Pan265_19580"/>
<sequence>MTTGHEHDVLVAGAGAAGLMAAIWAGRSAPPGTRVAALDGAQKLGAKILVAGGGRCNVTHDVVTPRDYAGDSPNRINKVLKAFTVQHTTDFFRDLGVRLKREETGKLFPVTDTAQTVLDALLDAARQANASLHTETRITAVTRNPDDTFTLETSRGTHHTNRLILATGGKALPRSGSDGTGYAFAQHLGHTVTTTSPALVPLILADNHWLTELSGLAVDAEVRVTRSTGKIVHREQGPLLLTHFGISGPVPMNLSRHLIALRREDPDATLTANFLEGATFDETDRELLDAAAAEPALTAVGFTRRLLPERLARELVRHETGIPHGTELRQLARPQRHALARALTQLNLPVTSDRGYKFAEVTAGGVPLEEINLKTMASRRCTSLSLCGEILDVDGRIGGYNFQWAWASGKLAGTHAVT</sequence>
<dbReference type="InterPro" id="IPR004792">
    <property type="entry name" value="BaiN-like"/>
</dbReference>
<dbReference type="AlphaFoldDB" id="A0A518BYQ0"/>
<keyword evidence="6" id="KW-0560">Oxidoreductase</keyword>
<feature type="domain" description="RsdA/BaiN/AoA(So)-like Rossmann fold-like" evidence="4">
    <location>
        <begin position="7"/>
        <end position="414"/>
    </location>
</feature>
<evidence type="ECO:0000256" key="2">
    <source>
        <dbReference type="ARBA" id="ARBA00022630"/>
    </source>
</evidence>
<dbReference type="Proteomes" id="UP000320386">
    <property type="component" value="Chromosome"/>
</dbReference>
<comment type="cofactor">
    <cofactor evidence="1">
        <name>FAD</name>
        <dbReference type="ChEBI" id="CHEBI:57692"/>
    </cofactor>
</comment>
<proteinExistence type="predicted"/>
<dbReference type="EC" id="1.18.1.2" evidence="6"/>
<accession>A0A518BYQ0</accession>
<organism evidence="6 7">
    <name type="scientific">Mucisphaera calidilacus</name>
    <dbReference type="NCBI Taxonomy" id="2527982"/>
    <lineage>
        <taxon>Bacteria</taxon>
        <taxon>Pseudomonadati</taxon>
        <taxon>Planctomycetota</taxon>
        <taxon>Phycisphaerae</taxon>
        <taxon>Phycisphaerales</taxon>
        <taxon>Phycisphaeraceae</taxon>
        <taxon>Mucisphaera</taxon>
    </lineage>
</organism>
<dbReference type="InterPro" id="IPR023166">
    <property type="entry name" value="BaiN-like_dom_sf"/>
</dbReference>
<evidence type="ECO:0000256" key="1">
    <source>
        <dbReference type="ARBA" id="ARBA00001974"/>
    </source>
</evidence>
<dbReference type="Gene3D" id="1.10.8.260">
    <property type="entry name" value="HI0933 insert domain-like"/>
    <property type="match status" value="1"/>
</dbReference>
<dbReference type="PANTHER" id="PTHR42887:SF2">
    <property type="entry name" value="OS12G0638800 PROTEIN"/>
    <property type="match status" value="1"/>
</dbReference>
<gene>
    <name evidence="6" type="ORF">Pan265_19580</name>
</gene>
<protein>
    <submittedName>
        <fullName evidence="6">Ferredoxin--NADP reductase</fullName>
        <ecNumber evidence="6">1.18.1.2</ecNumber>
    </submittedName>
</protein>
<dbReference type="GO" id="GO:0004324">
    <property type="term" value="F:ferredoxin-NADP+ reductase activity"/>
    <property type="evidence" value="ECO:0007669"/>
    <property type="project" value="UniProtKB-EC"/>
</dbReference>
<feature type="domain" description="RsdA/BaiN/AoA(So)-like insert" evidence="5">
    <location>
        <begin position="197"/>
        <end position="361"/>
    </location>
</feature>
<dbReference type="Pfam" id="PF22780">
    <property type="entry name" value="HI0933_like_1st"/>
    <property type="match status" value="1"/>
</dbReference>
<keyword evidence="3" id="KW-0274">FAD</keyword>